<feature type="signal peptide" evidence="1">
    <location>
        <begin position="1"/>
        <end position="20"/>
    </location>
</feature>
<evidence type="ECO:0000313" key="3">
    <source>
        <dbReference type="Proteomes" id="UP000474175"/>
    </source>
</evidence>
<keyword evidence="3" id="KW-1185">Reference proteome</keyword>
<accession>A0A6L9LBH7</accession>
<gene>
    <name evidence="2" type="ORF">GK108_23425</name>
</gene>
<evidence type="ECO:0000313" key="2">
    <source>
        <dbReference type="EMBL" id="NDU97856.1"/>
    </source>
</evidence>
<reference evidence="2 3" key="1">
    <citation type="submission" date="2020-02" db="EMBL/GenBank/DDBJ databases">
        <title>Draft genome sequence of two Spirosoma agri KCTC 52727 and Spirosoma terrae KCTC 52035.</title>
        <authorList>
            <person name="Rojas J."/>
            <person name="Ambika Manirajan B."/>
            <person name="Suarez C."/>
            <person name="Ratering S."/>
            <person name="Schnell S."/>
        </authorList>
    </citation>
    <scope>NUCLEOTIDE SEQUENCE [LARGE SCALE GENOMIC DNA]</scope>
    <source>
        <strain evidence="2 3">KCTC 52035</strain>
    </source>
</reference>
<dbReference type="InterPro" id="IPR013783">
    <property type="entry name" value="Ig-like_fold"/>
</dbReference>
<evidence type="ECO:0000256" key="1">
    <source>
        <dbReference type="SAM" id="SignalP"/>
    </source>
</evidence>
<dbReference type="Proteomes" id="UP000474175">
    <property type="component" value="Unassembled WGS sequence"/>
</dbReference>
<name>A0A6L9LBH7_9BACT</name>
<dbReference type="NCBIfam" id="TIGR04131">
    <property type="entry name" value="Bac_Flav_CTERM"/>
    <property type="match status" value="1"/>
</dbReference>
<dbReference type="Pfam" id="PF13585">
    <property type="entry name" value="CHU_C"/>
    <property type="match status" value="1"/>
</dbReference>
<proteinExistence type="predicted"/>
<keyword evidence="1" id="KW-0732">Signal</keyword>
<sequence>MRLFILLLLLLAGVPVGAIASHQVGGQLEMQAIGDTPGHYRITVTNYLEAGTPGVTSQSRRVFLGIFRKRDNALMMTFVVFESAARQPVIFSNEYCASQRNLRFLVLTYQAEIQLNPSEYTDTQGYYLSYQTGTRNTGISNVVNPDRAGFTFYLEFPALWQNGRNVKNSSPQFPAINGEYICLNEPFAFSFGGSDPDGDELRYSLVTPLNGRSAPEGPNIVSAAPYPGLRWRPGYSATNAIPGSPPLSINARTGQLAVTANRAGLFLFAVRVEEYRNNRKIGEVRREFQLLVIDCPAETVPLPELRVNNQPATNQAKTLCRGDSALLQTPNDSNLHYQWRRNGINLPNATTPSLVVRDTGAYDVIVTSQKECLKPGQSQTITIRRDTASGQVKAIGTLCAIDGSVLLLASTQSSVRYEWYRNGRLLTPTTDSIRVDQEGTYWAQLTHTDGRCSFQTDTFTLARLPASPASIRSVSGRTKLCPNDSLLLESSRGSQYSWQRDGQPIPNANKPQYQASVAGRYVVKIVGSDGCAQLSNEFVVEQIPPITVLFDSIPPSCSSTALPVTLRGSPAGGAFAGVGVTGNTFDPLRAGIGLHSLSYTVKPTPECPGIVATQTAVVGRAPSIALPDSIVTHSGSTFPIVPTVSDDALRFSWSPSTYLDNPTNATVTVVTIQDDITYTLRAFSESGCYADGSVHIRVIDQIWVPDAFTPNGDGLNDVLELPGVRAFPEAVITIFNRWGGVVFKSEKGYPKPFDGTLNGNELPTGIYSYQLQTTNSQPPTEGSIMLLRN</sequence>
<dbReference type="Gene3D" id="2.60.40.10">
    <property type="entry name" value="Immunoglobulins"/>
    <property type="match status" value="1"/>
</dbReference>
<protein>
    <submittedName>
        <fullName evidence="2">Gliding motility-associated C-terminal domain-containing protein</fullName>
    </submittedName>
</protein>
<dbReference type="RefSeq" id="WP_163953721.1">
    <property type="nucleotide sequence ID" value="NZ_JAAFZH010000013.1"/>
</dbReference>
<dbReference type="InterPro" id="IPR026341">
    <property type="entry name" value="T9SS_type_B"/>
</dbReference>
<organism evidence="2 3">
    <name type="scientific">Spirosoma terrae</name>
    <dbReference type="NCBI Taxonomy" id="1968276"/>
    <lineage>
        <taxon>Bacteria</taxon>
        <taxon>Pseudomonadati</taxon>
        <taxon>Bacteroidota</taxon>
        <taxon>Cytophagia</taxon>
        <taxon>Cytophagales</taxon>
        <taxon>Cytophagaceae</taxon>
        <taxon>Spirosoma</taxon>
    </lineage>
</organism>
<dbReference type="AlphaFoldDB" id="A0A6L9LBH7"/>
<comment type="caution">
    <text evidence="2">The sequence shown here is derived from an EMBL/GenBank/DDBJ whole genome shotgun (WGS) entry which is preliminary data.</text>
</comment>
<feature type="chain" id="PRO_5027120694" evidence="1">
    <location>
        <begin position="21"/>
        <end position="789"/>
    </location>
</feature>
<dbReference type="EMBL" id="JAAFZH010000013">
    <property type="protein sequence ID" value="NDU97856.1"/>
    <property type="molecule type" value="Genomic_DNA"/>
</dbReference>